<evidence type="ECO:0000313" key="2">
    <source>
        <dbReference type="EMBL" id="TDU89297.1"/>
    </source>
</evidence>
<dbReference type="InterPro" id="IPR022521">
    <property type="entry name" value="Rv3660c"/>
</dbReference>
<dbReference type="NCBIfam" id="TIGR03815">
    <property type="entry name" value="CpaE_hom_Actino"/>
    <property type="match status" value="1"/>
</dbReference>
<dbReference type="InterPro" id="IPR027417">
    <property type="entry name" value="P-loop_NTPase"/>
</dbReference>
<dbReference type="GO" id="GO:0051782">
    <property type="term" value="P:negative regulation of cell division"/>
    <property type="evidence" value="ECO:0007669"/>
    <property type="project" value="TreeGrafter"/>
</dbReference>
<evidence type="ECO:0000313" key="3">
    <source>
        <dbReference type="Proteomes" id="UP000295151"/>
    </source>
</evidence>
<proteinExistence type="predicted"/>
<comment type="caution">
    <text evidence="2">The sequence shown here is derived from an EMBL/GenBank/DDBJ whole genome shotgun (WGS) entry which is preliminary data.</text>
</comment>
<dbReference type="Pfam" id="PF26563">
    <property type="entry name" value="Rv3660c_N"/>
    <property type="match status" value="1"/>
</dbReference>
<dbReference type="Proteomes" id="UP000295151">
    <property type="component" value="Unassembled WGS sequence"/>
</dbReference>
<dbReference type="InterPro" id="IPR050625">
    <property type="entry name" value="ParA/MinD_ATPase"/>
</dbReference>
<dbReference type="GO" id="GO:0005524">
    <property type="term" value="F:ATP binding"/>
    <property type="evidence" value="ECO:0007669"/>
    <property type="project" value="TreeGrafter"/>
</dbReference>
<reference evidence="2 3" key="1">
    <citation type="submission" date="2019-03" db="EMBL/GenBank/DDBJ databases">
        <title>Genomic Encyclopedia of Type Strains, Phase III (KMG-III): the genomes of soil and plant-associated and newly described type strains.</title>
        <authorList>
            <person name="Whitman W."/>
        </authorList>
    </citation>
    <scope>NUCLEOTIDE SEQUENCE [LARGE SCALE GENOMIC DNA]</scope>
    <source>
        <strain evidence="2 3">VKM Ac-2575</strain>
    </source>
</reference>
<gene>
    <name evidence="2" type="ORF">EV138_2861</name>
</gene>
<dbReference type="PANTHER" id="PTHR43384:SF11">
    <property type="entry name" value="SEPTUM SITE DETERMINING PROTEIN"/>
    <property type="match status" value="1"/>
</dbReference>
<name>A0A4R7TD96_9ACTN</name>
<evidence type="ECO:0000259" key="1">
    <source>
        <dbReference type="Pfam" id="PF26563"/>
    </source>
</evidence>
<organism evidence="2 3">
    <name type="scientific">Kribbella voronezhensis</name>
    <dbReference type="NCBI Taxonomy" id="2512212"/>
    <lineage>
        <taxon>Bacteria</taxon>
        <taxon>Bacillati</taxon>
        <taxon>Actinomycetota</taxon>
        <taxon>Actinomycetes</taxon>
        <taxon>Propionibacteriales</taxon>
        <taxon>Kribbellaceae</taxon>
        <taxon>Kribbella</taxon>
    </lineage>
</organism>
<dbReference type="AlphaFoldDB" id="A0A4R7TD96"/>
<dbReference type="RefSeq" id="WP_238158129.1">
    <property type="nucleotide sequence ID" value="NZ_SOCE01000001.1"/>
</dbReference>
<accession>A0A4R7TD96</accession>
<dbReference type="SUPFAM" id="SSF52540">
    <property type="entry name" value="P-loop containing nucleoside triphosphate hydrolases"/>
    <property type="match status" value="1"/>
</dbReference>
<protein>
    <submittedName>
        <fullName evidence="2">Secretion/DNA translocation related CpaE-like protein</fullName>
    </submittedName>
</protein>
<keyword evidence="3" id="KW-1185">Reference proteome</keyword>
<dbReference type="PANTHER" id="PTHR43384">
    <property type="entry name" value="SEPTUM SITE-DETERMINING PROTEIN MIND HOMOLOG, CHLOROPLASTIC-RELATED"/>
    <property type="match status" value="1"/>
</dbReference>
<sequence length="360" mass="37378">MDNTSLPPAVLFATADEMLLDDLLRLAAAVEVTPQVEHDLLGLRRCWQSPVLVVVGQDLVEPLARAQPVRRSGVVVAGVDADDPEAYRRAFAIGAEGVFPLPAEEAALGDKLADTLDGGVRSAVTLAFVGGCGGAGVTTLAAAVAMTGSRRGLRTMVIDGDPLGGGIDLALGSEAEQGSRWPELINAAGRVSSGALRAALPLVNGLAVLSWDQSDAPALPPEAMRSVVGAAQRSSDLVVLDMPRRPDPASEEAFVRATSTLLVVPRNVRACAAAARLVLPLRDVATDLRLVAREPALSGLSAVDVADHLSLPLAASVGRAERELAAQMDEGRFDPRPRTAYGRAAAELLDLFGLYGQVAA</sequence>
<dbReference type="GO" id="GO:0009898">
    <property type="term" value="C:cytoplasmic side of plasma membrane"/>
    <property type="evidence" value="ECO:0007669"/>
    <property type="project" value="TreeGrafter"/>
</dbReference>
<dbReference type="GO" id="GO:0016887">
    <property type="term" value="F:ATP hydrolysis activity"/>
    <property type="evidence" value="ECO:0007669"/>
    <property type="project" value="TreeGrafter"/>
</dbReference>
<dbReference type="GO" id="GO:0005829">
    <property type="term" value="C:cytosol"/>
    <property type="evidence" value="ECO:0007669"/>
    <property type="project" value="TreeGrafter"/>
</dbReference>
<dbReference type="InterPro" id="IPR059050">
    <property type="entry name" value="Rv3660c_N"/>
</dbReference>
<dbReference type="EMBL" id="SOCE01000001">
    <property type="protein sequence ID" value="TDU89297.1"/>
    <property type="molecule type" value="Genomic_DNA"/>
</dbReference>
<dbReference type="Gene3D" id="3.40.50.300">
    <property type="entry name" value="P-loop containing nucleotide triphosphate hydrolases"/>
    <property type="match status" value="1"/>
</dbReference>
<feature type="domain" description="Rv3660c-like CheY-like N-terminal" evidence="1">
    <location>
        <begin position="14"/>
        <end position="119"/>
    </location>
</feature>